<keyword evidence="4" id="KW-0804">Transcription</keyword>
<dbReference type="RefSeq" id="WP_064518330.1">
    <property type="nucleotide sequence ID" value="NZ_CBCSBH010000062.1"/>
</dbReference>
<protein>
    <submittedName>
        <fullName evidence="7">RNA polymerase sigma factor</fullName>
    </submittedName>
</protein>
<evidence type="ECO:0000259" key="6">
    <source>
        <dbReference type="Pfam" id="PF08281"/>
    </source>
</evidence>
<dbReference type="Proteomes" id="UP000266744">
    <property type="component" value="Chromosome"/>
</dbReference>
<keyword evidence="8" id="KW-1185">Reference proteome</keyword>
<feature type="domain" description="RNA polymerase sigma-70 region 2" evidence="5">
    <location>
        <begin position="13"/>
        <end position="77"/>
    </location>
</feature>
<dbReference type="InterPro" id="IPR039425">
    <property type="entry name" value="RNA_pol_sigma-70-like"/>
</dbReference>
<dbReference type="Pfam" id="PF04542">
    <property type="entry name" value="Sigma70_r2"/>
    <property type="match status" value="1"/>
</dbReference>
<dbReference type="Gene3D" id="1.10.10.10">
    <property type="entry name" value="Winged helix-like DNA-binding domain superfamily/Winged helix DNA-binding domain"/>
    <property type="match status" value="1"/>
</dbReference>
<dbReference type="PANTHER" id="PTHR43133:SF63">
    <property type="entry name" value="RNA POLYMERASE SIGMA FACTOR FECI-RELATED"/>
    <property type="match status" value="1"/>
</dbReference>
<dbReference type="Pfam" id="PF08281">
    <property type="entry name" value="Sigma70_r4_2"/>
    <property type="match status" value="1"/>
</dbReference>
<evidence type="ECO:0000313" key="8">
    <source>
        <dbReference type="Proteomes" id="UP000266744"/>
    </source>
</evidence>
<dbReference type="InterPro" id="IPR007627">
    <property type="entry name" value="RNA_pol_sigma70_r2"/>
</dbReference>
<feature type="domain" description="RNA polymerase sigma factor 70 region 4 type 2" evidence="6">
    <location>
        <begin position="114"/>
        <end position="166"/>
    </location>
</feature>
<dbReference type="Gene3D" id="1.10.1740.10">
    <property type="match status" value="1"/>
</dbReference>
<evidence type="ECO:0000256" key="3">
    <source>
        <dbReference type="ARBA" id="ARBA00023082"/>
    </source>
</evidence>
<evidence type="ECO:0000256" key="1">
    <source>
        <dbReference type="ARBA" id="ARBA00010641"/>
    </source>
</evidence>
<organism evidence="7 8">
    <name type="scientific">Yersinia entomophaga</name>
    <dbReference type="NCBI Taxonomy" id="935293"/>
    <lineage>
        <taxon>Bacteria</taxon>
        <taxon>Pseudomonadati</taxon>
        <taxon>Pseudomonadota</taxon>
        <taxon>Gammaproteobacteria</taxon>
        <taxon>Enterobacterales</taxon>
        <taxon>Yersiniaceae</taxon>
        <taxon>Yersinia</taxon>
    </lineage>
</organism>
<dbReference type="InterPro" id="IPR036388">
    <property type="entry name" value="WH-like_DNA-bd_sf"/>
</dbReference>
<dbReference type="SUPFAM" id="SSF88659">
    <property type="entry name" value="Sigma3 and sigma4 domains of RNA polymerase sigma factors"/>
    <property type="match status" value="1"/>
</dbReference>
<dbReference type="InterPro" id="IPR014284">
    <property type="entry name" value="RNA_pol_sigma-70_dom"/>
</dbReference>
<dbReference type="EMBL" id="CP010029">
    <property type="protein sequence ID" value="ANI29846.1"/>
    <property type="molecule type" value="Genomic_DNA"/>
</dbReference>
<dbReference type="InterPro" id="IPR013324">
    <property type="entry name" value="RNA_pol_sigma_r3/r4-like"/>
</dbReference>
<proteinExistence type="inferred from homology"/>
<evidence type="ECO:0000259" key="5">
    <source>
        <dbReference type="Pfam" id="PF04542"/>
    </source>
</evidence>
<comment type="similarity">
    <text evidence="1">Belongs to the sigma-70 factor family. ECF subfamily.</text>
</comment>
<dbReference type="SUPFAM" id="SSF88946">
    <property type="entry name" value="Sigma2 domain of RNA polymerase sigma factors"/>
    <property type="match status" value="1"/>
</dbReference>
<sequence length="181" mass="21059">MDKPPSNRVSLAYQATYGQLVSFFRKRVDNASDAKDLSQDVFTLWLKRARQTPVEHSRAFLFKIAHRVLIDHWRATGKQRLLLSENHEDSLGREEVAPTETEPQRLFEHQQRLNRLEEALQSLSPRRREAFLMHRFDGLSQIEVAERMGISVSMVEKHIAGALVHCKRYVAEQESEHNDGR</sequence>
<evidence type="ECO:0000256" key="4">
    <source>
        <dbReference type="ARBA" id="ARBA00023163"/>
    </source>
</evidence>
<keyword evidence="2" id="KW-0805">Transcription regulation</keyword>
<gene>
    <name evidence="7" type="ORF">PL78_08420</name>
</gene>
<evidence type="ECO:0000256" key="2">
    <source>
        <dbReference type="ARBA" id="ARBA00023015"/>
    </source>
</evidence>
<dbReference type="InterPro" id="IPR013325">
    <property type="entry name" value="RNA_pol_sigma_r2"/>
</dbReference>
<dbReference type="NCBIfam" id="TIGR02937">
    <property type="entry name" value="sigma70-ECF"/>
    <property type="match status" value="1"/>
</dbReference>
<reference evidence="8" key="1">
    <citation type="journal article" date="2016" name="Toxins">
        <title>The Draft Genome Sequence of the Yersinia entomophaga Entomopathogenic Type Strain MH96T.</title>
        <authorList>
            <person name="Hurst M.R."/>
            <person name="Beattie A."/>
            <person name="Altermann E."/>
            <person name="Moraga R.M."/>
            <person name="Harper L.A."/>
            <person name="Calder J."/>
            <person name="Laugraud A."/>
        </authorList>
    </citation>
    <scope>NUCLEOTIDE SEQUENCE [LARGE SCALE GENOMIC DNA]</scope>
    <source>
        <strain evidence="8">MH96</strain>
    </source>
</reference>
<evidence type="ECO:0000313" key="7">
    <source>
        <dbReference type="EMBL" id="ANI29846.1"/>
    </source>
</evidence>
<accession>A0ABN4PSA9</accession>
<name>A0ABN4PSA9_YERET</name>
<dbReference type="CDD" id="cd06171">
    <property type="entry name" value="Sigma70_r4"/>
    <property type="match status" value="1"/>
</dbReference>
<dbReference type="InterPro" id="IPR013249">
    <property type="entry name" value="RNA_pol_sigma70_r4_t2"/>
</dbReference>
<keyword evidence="3" id="KW-0731">Sigma factor</keyword>
<dbReference type="PANTHER" id="PTHR43133">
    <property type="entry name" value="RNA POLYMERASE ECF-TYPE SIGMA FACTO"/>
    <property type="match status" value="1"/>
</dbReference>